<comment type="caution">
    <text evidence="2">The sequence shown here is derived from an EMBL/GenBank/DDBJ whole genome shotgun (WGS) entry which is preliminary data.</text>
</comment>
<evidence type="ECO:0000313" key="1">
    <source>
        <dbReference type="EMBL" id="CAF0890871.1"/>
    </source>
</evidence>
<gene>
    <name evidence="1" type="ORF">OVA965_LOCUS9120</name>
    <name evidence="2" type="ORF">TMI583_LOCUS9116</name>
</gene>
<evidence type="ECO:0000313" key="3">
    <source>
        <dbReference type="Proteomes" id="UP000682733"/>
    </source>
</evidence>
<evidence type="ECO:0000313" key="2">
    <source>
        <dbReference type="EMBL" id="CAF3673194.1"/>
    </source>
</evidence>
<sequence>MFGTTEPSSPKDAMFGISEPLLSRECDEGSEISLESLYRGSEVPFSEGSSKAYFRALEVPLERLVGPPYLYTASIMIYKPNQGEHCFGRFFLPCTSTQPHRPILTIKGTFLGIK</sequence>
<organism evidence="2 3">
    <name type="scientific">Didymodactylos carnosus</name>
    <dbReference type="NCBI Taxonomy" id="1234261"/>
    <lineage>
        <taxon>Eukaryota</taxon>
        <taxon>Metazoa</taxon>
        <taxon>Spiralia</taxon>
        <taxon>Gnathifera</taxon>
        <taxon>Rotifera</taxon>
        <taxon>Eurotatoria</taxon>
        <taxon>Bdelloidea</taxon>
        <taxon>Philodinida</taxon>
        <taxon>Philodinidae</taxon>
        <taxon>Didymodactylos</taxon>
    </lineage>
</organism>
<dbReference type="EMBL" id="CAJOBA010003180">
    <property type="protein sequence ID" value="CAF3673194.1"/>
    <property type="molecule type" value="Genomic_DNA"/>
</dbReference>
<dbReference type="AlphaFoldDB" id="A0A8S2HS64"/>
<protein>
    <submittedName>
        <fullName evidence="2">Uncharacterized protein</fullName>
    </submittedName>
</protein>
<reference evidence="2" key="1">
    <citation type="submission" date="2021-02" db="EMBL/GenBank/DDBJ databases">
        <authorList>
            <person name="Nowell W R."/>
        </authorList>
    </citation>
    <scope>NUCLEOTIDE SEQUENCE</scope>
</reference>
<accession>A0A8S2HS64</accession>
<dbReference type="Proteomes" id="UP000682733">
    <property type="component" value="Unassembled WGS sequence"/>
</dbReference>
<dbReference type="Proteomes" id="UP000677228">
    <property type="component" value="Unassembled WGS sequence"/>
</dbReference>
<name>A0A8S2HS64_9BILA</name>
<proteinExistence type="predicted"/>
<dbReference type="EMBL" id="CAJNOK010003179">
    <property type="protein sequence ID" value="CAF0890871.1"/>
    <property type="molecule type" value="Genomic_DNA"/>
</dbReference>